<sequence>YMSLPGIAYLNRHLSWKYLYVWTSVPAICYSLIAYVFVTESPMWLLMQGGPVIRQPFGAAGGGRQGGGATLRCYRCAGPHVVRDCPHTESRCFRCHQMGHESTNCPARDKPERGDAQRGGAQRGDTQRGSRPTTAGRVFALTGAEASTSSDLVKGKGRATGKDVMILFDSGTSHSFISYACAAMLGVPVVSPWGAPVLLVKKKDGGSRLCVDYRQLNKLTIKNKYPLPRIDDLMDQLRGASVFSKIDLRSGYHQIRVKEGDISKTAFRTRYGHYEYVVMPFGVTNTPAVFMDYMNRIFRPFLDKFVVVFIDDILIYSRTREEHGEHLRVVLEILKAKQLYAKLSKCEFWLGEVNSWGM</sequence>
<dbReference type="Proteomes" id="UP000075243">
    <property type="component" value="Unassembled WGS sequence"/>
</dbReference>
<name>A0A151RA55_CAJCA</name>
<feature type="region of interest" description="Disordered" evidence="9">
    <location>
        <begin position="99"/>
        <end position="134"/>
    </location>
</feature>
<dbReference type="InterPro" id="IPR053134">
    <property type="entry name" value="RNA-dir_DNA_polymerase"/>
</dbReference>
<dbReference type="PROSITE" id="PS50158">
    <property type="entry name" value="ZF_CCHC"/>
    <property type="match status" value="1"/>
</dbReference>
<dbReference type="InterPro" id="IPR043128">
    <property type="entry name" value="Rev_trsase/Diguanyl_cyclase"/>
</dbReference>
<evidence type="ECO:0000256" key="7">
    <source>
        <dbReference type="ARBA" id="ARBA00022918"/>
    </source>
</evidence>
<dbReference type="Gene3D" id="3.10.10.10">
    <property type="entry name" value="HIV Type 1 Reverse Transcriptase, subunit A, domain 1"/>
    <property type="match status" value="1"/>
</dbReference>
<keyword evidence="5" id="KW-0255">Endonuclease</keyword>
<dbReference type="Gramene" id="C.cajan_36697.t">
    <property type="protein sequence ID" value="C.cajan_36697.t"/>
    <property type="gene ID" value="C.cajan_36697"/>
</dbReference>
<reference evidence="13" key="1">
    <citation type="journal article" date="2012" name="Nat. Biotechnol.">
        <title>Draft genome sequence of pigeonpea (Cajanus cajan), an orphan legume crop of resource-poor farmers.</title>
        <authorList>
            <person name="Varshney R.K."/>
            <person name="Chen W."/>
            <person name="Li Y."/>
            <person name="Bharti A.K."/>
            <person name="Saxena R.K."/>
            <person name="Schlueter J.A."/>
            <person name="Donoghue M.T."/>
            <person name="Azam S."/>
            <person name="Fan G."/>
            <person name="Whaley A.M."/>
            <person name="Farmer A.D."/>
            <person name="Sheridan J."/>
            <person name="Iwata A."/>
            <person name="Tuteja R."/>
            <person name="Penmetsa R.V."/>
            <person name="Wu W."/>
            <person name="Upadhyaya H.D."/>
            <person name="Yang S.P."/>
            <person name="Shah T."/>
            <person name="Saxena K.B."/>
            <person name="Michael T."/>
            <person name="McCombie W.R."/>
            <person name="Yang B."/>
            <person name="Zhang G."/>
            <person name="Yang H."/>
            <person name="Wang J."/>
            <person name="Spillane C."/>
            <person name="Cook D.R."/>
            <person name="May G.D."/>
            <person name="Xu X."/>
            <person name="Jackson S.A."/>
        </authorList>
    </citation>
    <scope>NUCLEOTIDE SEQUENCE [LARGE SCALE GENOMIC DNA]</scope>
</reference>
<dbReference type="InterPro" id="IPR000477">
    <property type="entry name" value="RT_dom"/>
</dbReference>
<keyword evidence="10" id="KW-0812">Transmembrane</keyword>
<evidence type="ECO:0000259" key="12">
    <source>
        <dbReference type="PROSITE" id="PS50878"/>
    </source>
</evidence>
<keyword evidence="3" id="KW-0548">Nucleotidyltransferase</keyword>
<evidence type="ECO:0000313" key="14">
    <source>
        <dbReference type="Proteomes" id="UP000075243"/>
    </source>
</evidence>
<feature type="compositionally biased region" description="Basic and acidic residues" evidence="9">
    <location>
        <begin position="107"/>
        <end position="116"/>
    </location>
</feature>
<dbReference type="PANTHER" id="PTHR24559">
    <property type="entry name" value="TRANSPOSON TY3-I GAG-POL POLYPROTEIN"/>
    <property type="match status" value="1"/>
</dbReference>
<dbReference type="GO" id="GO:0008270">
    <property type="term" value="F:zinc ion binding"/>
    <property type="evidence" value="ECO:0007669"/>
    <property type="project" value="UniProtKB-KW"/>
</dbReference>
<keyword evidence="14" id="KW-1185">Reference proteome</keyword>
<feature type="non-terminal residue" evidence="13">
    <location>
        <position position="1"/>
    </location>
</feature>
<keyword evidence="8" id="KW-0479">Metal-binding</keyword>
<keyword evidence="8" id="KW-0862">Zinc</keyword>
<protein>
    <submittedName>
        <fullName evidence="13">Transposon Ty3-I Gag-Pol polyprotein</fullName>
    </submittedName>
</protein>
<dbReference type="SUPFAM" id="SSF57756">
    <property type="entry name" value="Retrovirus zinc finger-like domains"/>
    <property type="match status" value="1"/>
</dbReference>
<evidence type="ECO:0000256" key="3">
    <source>
        <dbReference type="ARBA" id="ARBA00022695"/>
    </source>
</evidence>
<feature type="domain" description="CCHC-type" evidence="11">
    <location>
        <begin position="91"/>
        <end position="106"/>
    </location>
</feature>
<dbReference type="GO" id="GO:0008233">
    <property type="term" value="F:peptidase activity"/>
    <property type="evidence" value="ECO:0007669"/>
    <property type="project" value="UniProtKB-KW"/>
</dbReference>
<evidence type="ECO:0000256" key="8">
    <source>
        <dbReference type="PROSITE-ProRule" id="PRU00047"/>
    </source>
</evidence>
<accession>A0A151RA55</accession>
<dbReference type="AlphaFoldDB" id="A0A151RA55"/>
<dbReference type="Pfam" id="PF00078">
    <property type="entry name" value="RVT_1"/>
    <property type="match status" value="1"/>
</dbReference>
<dbReference type="Gene3D" id="3.30.70.270">
    <property type="match status" value="1"/>
</dbReference>
<evidence type="ECO:0000256" key="9">
    <source>
        <dbReference type="SAM" id="MobiDB-lite"/>
    </source>
</evidence>
<dbReference type="Pfam" id="PF08284">
    <property type="entry name" value="RVP_2"/>
    <property type="match status" value="1"/>
</dbReference>
<organism evidence="13 14">
    <name type="scientific">Cajanus cajan</name>
    <name type="common">Pigeon pea</name>
    <name type="synonym">Cajanus indicus</name>
    <dbReference type="NCBI Taxonomy" id="3821"/>
    <lineage>
        <taxon>Eukaryota</taxon>
        <taxon>Viridiplantae</taxon>
        <taxon>Streptophyta</taxon>
        <taxon>Embryophyta</taxon>
        <taxon>Tracheophyta</taxon>
        <taxon>Spermatophyta</taxon>
        <taxon>Magnoliopsida</taxon>
        <taxon>eudicotyledons</taxon>
        <taxon>Gunneridae</taxon>
        <taxon>Pentapetalae</taxon>
        <taxon>rosids</taxon>
        <taxon>fabids</taxon>
        <taxon>Fabales</taxon>
        <taxon>Fabaceae</taxon>
        <taxon>Papilionoideae</taxon>
        <taxon>50 kb inversion clade</taxon>
        <taxon>NPAAA clade</taxon>
        <taxon>indigoferoid/millettioid clade</taxon>
        <taxon>Phaseoleae</taxon>
        <taxon>Cajanus</taxon>
    </lineage>
</organism>
<dbReference type="Gene3D" id="4.10.60.10">
    <property type="entry name" value="Zinc finger, CCHC-type"/>
    <property type="match status" value="1"/>
</dbReference>
<evidence type="ECO:0000256" key="1">
    <source>
        <dbReference type="ARBA" id="ARBA00022670"/>
    </source>
</evidence>
<dbReference type="EMBL" id="KQ483910">
    <property type="protein sequence ID" value="KYP39417.1"/>
    <property type="molecule type" value="Genomic_DNA"/>
</dbReference>
<dbReference type="PROSITE" id="PS50878">
    <property type="entry name" value="RT_POL"/>
    <property type="match status" value="1"/>
</dbReference>
<feature type="domain" description="Reverse transcriptase" evidence="12">
    <location>
        <begin position="181"/>
        <end position="358"/>
    </location>
</feature>
<keyword evidence="10" id="KW-0472">Membrane</keyword>
<keyword evidence="7" id="KW-0695">RNA-directed DNA polymerase</keyword>
<dbReference type="GO" id="GO:0003964">
    <property type="term" value="F:RNA-directed DNA polymerase activity"/>
    <property type="evidence" value="ECO:0007669"/>
    <property type="project" value="UniProtKB-KW"/>
</dbReference>
<dbReference type="FunFam" id="3.10.10.10:FF:000007">
    <property type="entry name" value="Retrovirus-related Pol polyprotein from transposon 17.6-like Protein"/>
    <property type="match status" value="1"/>
</dbReference>
<evidence type="ECO:0000256" key="2">
    <source>
        <dbReference type="ARBA" id="ARBA00022679"/>
    </source>
</evidence>
<keyword evidence="10" id="KW-1133">Transmembrane helix</keyword>
<evidence type="ECO:0000256" key="4">
    <source>
        <dbReference type="ARBA" id="ARBA00022722"/>
    </source>
</evidence>
<evidence type="ECO:0000256" key="5">
    <source>
        <dbReference type="ARBA" id="ARBA00022759"/>
    </source>
</evidence>
<gene>
    <name evidence="13" type="ORF">KK1_039281</name>
</gene>
<keyword evidence="1" id="KW-0645">Protease</keyword>
<evidence type="ECO:0000256" key="10">
    <source>
        <dbReference type="SAM" id="Phobius"/>
    </source>
</evidence>
<evidence type="ECO:0000256" key="6">
    <source>
        <dbReference type="ARBA" id="ARBA00022801"/>
    </source>
</evidence>
<dbReference type="GO" id="GO:0006508">
    <property type="term" value="P:proteolysis"/>
    <property type="evidence" value="ECO:0007669"/>
    <property type="project" value="UniProtKB-KW"/>
</dbReference>
<dbReference type="GO" id="GO:0003676">
    <property type="term" value="F:nucleic acid binding"/>
    <property type="evidence" value="ECO:0007669"/>
    <property type="project" value="InterPro"/>
</dbReference>
<dbReference type="SUPFAM" id="SSF56672">
    <property type="entry name" value="DNA/RNA polymerases"/>
    <property type="match status" value="1"/>
</dbReference>
<keyword evidence="6" id="KW-0378">Hydrolase</keyword>
<evidence type="ECO:0000259" key="11">
    <source>
        <dbReference type="PROSITE" id="PS50158"/>
    </source>
</evidence>
<keyword evidence="8" id="KW-0863">Zinc-finger</keyword>
<dbReference type="PANTHER" id="PTHR24559:SF444">
    <property type="entry name" value="REVERSE TRANSCRIPTASE DOMAIN-CONTAINING PROTEIN"/>
    <property type="match status" value="1"/>
</dbReference>
<feature type="transmembrane region" description="Helical" evidence="10">
    <location>
        <begin position="20"/>
        <end position="38"/>
    </location>
</feature>
<dbReference type="InterPro" id="IPR043502">
    <property type="entry name" value="DNA/RNA_pol_sf"/>
</dbReference>
<dbReference type="CDD" id="cd01647">
    <property type="entry name" value="RT_LTR"/>
    <property type="match status" value="1"/>
</dbReference>
<keyword evidence="2" id="KW-0808">Transferase</keyword>
<keyword evidence="4" id="KW-0540">Nuclease</keyword>
<dbReference type="GO" id="GO:0004519">
    <property type="term" value="F:endonuclease activity"/>
    <property type="evidence" value="ECO:0007669"/>
    <property type="project" value="UniProtKB-KW"/>
</dbReference>
<evidence type="ECO:0000313" key="13">
    <source>
        <dbReference type="EMBL" id="KYP39417.1"/>
    </source>
</evidence>
<proteinExistence type="predicted"/>
<dbReference type="InterPro" id="IPR001878">
    <property type="entry name" value="Znf_CCHC"/>
</dbReference>
<dbReference type="InterPro" id="IPR036875">
    <property type="entry name" value="Znf_CCHC_sf"/>
</dbReference>
<dbReference type="SMART" id="SM00343">
    <property type="entry name" value="ZnF_C2HC"/>
    <property type="match status" value="2"/>
</dbReference>